<evidence type="ECO:0000313" key="2">
    <source>
        <dbReference type="EMBL" id="REL27098.1"/>
    </source>
</evidence>
<dbReference type="AlphaFoldDB" id="A0A3E0TRH2"/>
<proteinExistence type="predicted"/>
<dbReference type="InterPro" id="IPR029068">
    <property type="entry name" value="Glyas_Bleomycin-R_OHBP_Dase"/>
</dbReference>
<dbReference type="EMBL" id="QUOU01000001">
    <property type="protein sequence ID" value="REL27098.1"/>
    <property type="molecule type" value="Genomic_DNA"/>
</dbReference>
<feature type="domain" description="VOC" evidence="1">
    <location>
        <begin position="18"/>
        <end position="133"/>
    </location>
</feature>
<dbReference type="PROSITE" id="PS51819">
    <property type="entry name" value="VOC"/>
    <property type="match status" value="1"/>
</dbReference>
<dbReference type="InterPro" id="IPR004360">
    <property type="entry name" value="Glyas_Fos-R_dOase_dom"/>
</dbReference>
<name>A0A3E0TRH2_9GAMM</name>
<evidence type="ECO:0000259" key="1">
    <source>
        <dbReference type="PROSITE" id="PS51819"/>
    </source>
</evidence>
<evidence type="ECO:0000313" key="3">
    <source>
        <dbReference type="Proteomes" id="UP000256478"/>
    </source>
</evidence>
<dbReference type="InterPro" id="IPR037523">
    <property type="entry name" value="VOC_core"/>
</dbReference>
<reference evidence="2 3" key="1">
    <citation type="submission" date="2018-08" db="EMBL/GenBank/DDBJ databases">
        <title>Thalassotalea euphylliae genome.</title>
        <authorList>
            <person name="Summers S."/>
            <person name="Rice S.A."/>
            <person name="Freckelton M.L."/>
            <person name="Nedved B.T."/>
            <person name="Hadfield M.G."/>
        </authorList>
    </citation>
    <scope>NUCLEOTIDE SEQUENCE [LARGE SCALE GENOMIC DNA]</scope>
    <source>
        <strain evidence="2 3">H1</strain>
    </source>
</reference>
<dbReference type="OrthoDB" id="9804944at2"/>
<dbReference type="Proteomes" id="UP000256478">
    <property type="component" value="Unassembled WGS sequence"/>
</dbReference>
<dbReference type="RefSeq" id="WP_116008186.1">
    <property type="nucleotide sequence ID" value="NZ_QUOU01000001.1"/>
</dbReference>
<dbReference type="Pfam" id="PF00903">
    <property type="entry name" value="Glyoxalase"/>
    <property type="match status" value="1"/>
</dbReference>
<accession>A0A3E0TRH2</accession>
<organism evidence="2 3">
    <name type="scientific">Thalassotalea euphylliae</name>
    <dbReference type="NCBI Taxonomy" id="1655234"/>
    <lineage>
        <taxon>Bacteria</taxon>
        <taxon>Pseudomonadati</taxon>
        <taxon>Pseudomonadota</taxon>
        <taxon>Gammaproteobacteria</taxon>
        <taxon>Alteromonadales</taxon>
        <taxon>Colwelliaceae</taxon>
        <taxon>Thalassotalea</taxon>
    </lineage>
</organism>
<sequence>MMEPTQQDASKLSANNLSIKQIAIAISDLPKAVNFYHKILNIPLAFEVPPNLAFLELGDIRLMLTTLQGSERDHQTSVIYYHTTNIEQYFEQLSTLSVTIERLPAFAAKMPDHDLWIGFIRDPDDNLIGIMEEKQPVTPVAQS</sequence>
<gene>
    <name evidence="2" type="ORF">DXX93_11330</name>
</gene>
<dbReference type="SUPFAM" id="SSF54593">
    <property type="entry name" value="Glyoxalase/Bleomycin resistance protein/Dihydroxybiphenyl dioxygenase"/>
    <property type="match status" value="1"/>
</dbReference>
<protein>
    <submittedName>
        <fullName evidence="2">VOC family protein</fullName>
    </submittedName>
</protein>
<dbReference type="Gene3D" id="3.10.180.10">
    <property type="entry name" value="2,3-Dihydroxybiphenyl 1,2-Dioxygenase, domain 1"/>
    <property type="match status" value="1"/>
</dbReference>
<comment type="caution">
    <text evidence="2">The sequence shown here is derived from an EMBL/GenBank/DDBJ whole genome shotgun (WGS) entry which is preliminary data.</text>
</comment>